<organism evidence="2 3">
    <name type="scientific">Saxophila tyrrhenica</name>
    <dbReference type="NCBI Taxonomy" id="1690608"/>
    <lineage>
        <taxon>Eukaryota</taxon>
        <taxon>Fungi</taxon>
        <taxon>Dikarya</taxon>
        <taxon>Ascomycota</taxon>
        <taxon>Pezizomycotina</taxon>
        <taxon>Dothideomycetes</taxon>
        <taxon>Dothideomycetidae</taxon>
        <taxon>Mycosphaerellales</taxon>
        <taxon>Extremaceae</taxon>
        <taxon>Saxophila</taxon>
    </lineage>
</organism>
<feature type="region of interest" description="Disordered" evidence="1">
    <location>
        <begin position="237"/>
        <end position="285"/>
    </location>
</feature>
<dbReference type="AlphaFoldDB" id="A0AAV9NY99"/>
<accession>A0AAV9NY99</accession>
<feature type="compositionally biased region" description="Polar residues" evidence="1">
    <location>
        <begin position="99"/>
        <end position="111"/>
    </location>
</feature>
<gene>
    <name evidence="2" type="ORF">LTR77_009547</name>
</gene>
<name>A0AAV9NY99_9PEZI</name>
<feature type="compositionally biased region" description="Basic and acidic residues" evidence="1">
    <location>
        <begin position="56"/>
        <end position="80"/>
    </location>
</feature>
<dbReference type="GeneID" id="89930878"/>
<evidence type="ECO:0000313" key="2">
    <source>
        <dbReference type="EMBL" id="KAK5164883.1"/>
    </source>
</evidence>
<protein>
    <submittedName>
        <fullName evidence="2">Uncharacterized protein</fullName>
    </submittedName>
</protein>
<comment type="caution">
    <text evidence="2">The sequence shown here is derived from an EMBL/GenBank/DDBJ whole genome shotgun (WGS) entry which is preliminary data.</text>
</comment>
<feature type="region of interest" description="Disordered" evidence="1">
    <location>
        <begin position="1"/>
        <end position="118"/>
    </location>
</feature>
<keyword evidence="3" id="KW-1185">Reference proteome</keyword>
<evidence type="ECO:0000313" key="3">
    <source>
        <dbReference type="Proteomes" id="UP001337655"/>
    </source>
</evidence>
<dbReference type="Proteomes" id="UP001337655">
    <property type="component" value="Unassembled WGS sequence"/>
</dbReference>
<proteinExistence type="predicted"/>
<sequence>MEAPLNGEHYAAPTAQMFSPTATSSRLSRPEGQYTSKTTPKEKDRAVDAGPSSSRPPREDADLWAEVDRVEQNRDRRDPDCDASGPYTSRNSEKRKRTSTGFAQDQEQTAPSKRPRATRQNHVLYSKCGAVTQQTRDRHLRRIRENWGVSVGLWMPPDMIPTRKVKGAKGGPDRRLLEPRDWSNALLEELAYFSGVTQNRPAQALATLQASMARSERVDEIPEPLQTDVRYAIQVHEQEQARVQSRSPTTPSNTNRRRSEVGNALSEPVTAPPPTGNDPTIKQEADVNVPANTWNIDDEEDKLREYELRRDATKAALDFHLQNCRIRKRMRERQRVQEHANRPGGAIPL</sequence>
<feature type="compositionally biased region" description="Polar residues" evidence="1">
    <location>
        <begin position="241"/>
        <end position="254"/>
    </location>
</feature>
<feature type="compositionally biased region" description="Polar residues" evidence="1">
    <location>
        <begin position="16"/>
        <end position="38"/>
    </location>
</feature>
<evidence type="ECO:0000256" key="1">
    <source>
        <dbReference type="SAM" id="MobiDB-lite"/>
    </source>
</evidence>
<reference evidence="2 3" key="1">
    <citation type="submission" date="2023-08" db="EMBL/GenBank/DDBJ databases">
        <title>Black Yeasts Isolated from many extreme environments.</title>
        <authorList>
            <person name="Coleine C."/>
            <person name="Stajich J.E."/>
            <person name="Selbmann L."/>
        </authorList>
    </citation>
    <scope>NUCLEOTIDE SEQUENCE [LARGE SCALE GENOMIC DNA]</scope>
    <source>
        <strain evidence="2 3">CCFEE 5935</strain>
    </source>
</reference>
<dbReference type="EMBL" id="JAVRRT010000018">
    <property type="protein sequence ID" value="KAK5164883.1"/>
    <property type="molecule type" value="Genomic_DNA"/>
</dbReference>
<dbReference type="RefSeq" id="XP_064655079.1">
    <property type="nucleotide sequence ID" value="XM_064806774.1"/>
</dbReference>